<feature type="transmembrane region" description="Helical" evidence="1">
    <location>
        <begin position="262"/>
        <end position="283"/>
    </location>
</feature>
<protein>
    <submittedName>
        <fullName evidence="2">Uncharacterized protein</fullName>
    </submittedName>
</protein>
<evidence type="ECO:0000313" key="2">
    <source>
        <dbReference type="EMBL" id="UUV21689.1"/>
    </source>
</evidence>
<evidence type="ECO:0000256" key="1">
    <source>
        <dbReference type="SAM" id="Phobius"/>
    </source>
</evidence>
<reference evidence="2 3" key="1">
    <citation type="submission" date="2022-08" db="EMBL/GenBank/DDBJ databases">
        <title>Myroides zhujiangensis sp. nov., a novel bacterium isolated from sediment in the Pearl River Estuary.</title>
        <authorList>
            <person name="Cui L."/>
        </authorList>
    </citation>
    <scope>NUCLEOTIDE SEQUENCE [LARGE SCALE GENOMIC DNA]</scope>
    <source>
        <strain evidence="2 3">SCSIO 72103</strain>
    </source>
</reference>
<gene>
    <name evidence="2" type="ORF">NPX36_01160</name>
</gene>
<keyword evidence="1" id="KW-1133">Transmembrane helix</keyword>
<dbReference type="PROSITE" id="PS51257">
    <property type="entry name" value="PROKAR_LIPOPROTEIN"/>
    <property type="match status" value="1"/>
</dbReference>
<dbReference type="Proteomes" id="UP001317001">
    <property type="component" value="Chromosome"/>
</dbReference>
<organism evidence="2 3">
    <name type="scientific">Paenimyroides aestuarii</name>
    <dbReference type="NCBI Taxonomy" id="2968490"/>
    <lineage>
        <taxon>Bacteria</taxon>
        <taxon>Pseudomonadati</taxon>
        <taxon>Bacteroidota</taxon>
        <taxon>Flavobacteriia</taxon>
        <taxon>Flavobacteriales</taxon>
        <taxon>Flavobacteriaceae</taxon>
        <taxon>Paenimyroides</taxon>
    </lineage>
</organism>
<evidence type="ECO:0000313" key="3">
    <source>
        <dbReference type="Proteomes" id="UP001317001"/>
    </source>
</evidence>
<dbReference type="EMBL" id="CP102382">
    <property type="protein sequence ID" value="UUV21689.1"/>
    <property type="molecule type" value="Genomic_DNA"/>
</dbReference>
<keyword evidence="1" id="KW-0472">Membrane</keyword>
<keyword evidence="1" id="KW-0812">Transmembrane</keyword>
<name>A0ABY5NTL4_9FLAO</name>
<keyword evidence="3" id="KW-1185">Reference proteome</keyword>
<dbReference type="RefSeq" id="WP_257499610.1">
    <property type="nucleotide sequence ID" value="NZ_CP102382.1"/>
</dbReference>
<sequence length="293" mass="32376">MKRVILFFMTISLLSCSKEETNLNDSADFNNIKAKSSGFTVGEIHNDYMDLVNNSFIGDETITNLNDGYGFYYSFLENYTNTYPKFTNDEKSLFLNSYNNHKNLLHSNNVVGIINNNVLIDNPLKNKQTTLSELIFDLKENNVIGNDEFTKINNLQYTLSQAFEGNISYESFDLFIKDLANDVSENDYLLLDPISSIAVHSNDWWTTNSPEIYLPEPIGSVNPEDSNYTTYAVPVVAMDAAGALIGAAGTAINQHYNNNGKITVGAVATGAVIGAVVASTGIVGRLGKWLSRI</sequence>
<accession>A0ABY5NTL4</accession>
<proteinExistence type="predicted"/>